<evidence type="ECO:0000256" key="1">
    <source>
        <dbReference type="SAM" id="MobiDB-lite"/>
    </source>
</evidence>
<sequence>MKLSPLRLLLGLALVLGLGACGDPDPAQAADELAEMKSEVNAELRDMAAVLTGAGLAVERAQGRVESEGMSTYRGQDYKASAIVVGEGDEGDVVDRALTALEDAGWTRKSVDLDASEPFAQLERDDFRATVGWTKVGDRELVLELDQKGSVEFPKDTSPVDRDNSEDIPLD</sequence>
<evidence type="ECO:0000256" key="2">
    <source>
        <dbReference type="SAM" id="SignalP"/>
    </source>
</evidence>
<evidence type="ECO:0000313" key="4">
    <source>
        <dbReference type="Proteomes" id="UP000649289"/>
    </source>
</evidence>
<reference evidence="3 4" key="1">
    <citation type="submission" date="2020-09" db="EMBL/GenBank/DDBJ databases">
        <title>novel species in genus Nocardioides.</title>
        <authorList>
            <person name="Zhang G."/>
        </authorList>
    </citation>
    <scope>NUCLEOTIDE SEQUENCE [LARGE SCALE GENOMIC DNA]</scope>
    <source>
        <strain evidence="3 4">19197</strain>
    </source>
</reference>
<proteinExistence type="predicted"/>
<gene>
    <name evidence="3" type="ORF">IEZ25_19270</name>
</gene>
<dbReference type="RefSeq" id="WP_191201105.1">
    <property type="nucleotide sequence ID" value="NZ_BAAAPA010000001.1"/>
</dbReference>
<feature type="region of interest" description="Disordered" evidence="1">
    <location>
        <begin position="148"/>
        <end position="171"/>
    </location>
</feature>
<comment type="caution">
    <text evidence="3">The sequence shown here is derived from an EMBL/GenBank/DDBJ whole genome shotgun (WGS) entry which is preliminary data.</text>
</comment>
<feature type="signal peptide" evidence="2">
    <location>
        <begin position="1"/>
        <end position="29"/>
    </location>
</feature>
<evidence type="ECO:0000313" key="3">
    <source>
        <dbReference type="EMBL" id="MBD3916767.1"/>
    </source>
</evidence>
<accession>A0ABR8ML68</accession>
<dbReference type="EMBL" id="JACXYY010000009">
    <property type="protein sequence ID" value="MBD3916767.1"/>
    <property type="molecule type" value="Genomic_DNA"/>
</dbReference>
<dbReference type="PROSITE" id="PS51257">
    <property type="entry name" value="PROKAR_LIPOPROTEIN"/>
    <property type="match status" value="1"/>
</dbReference>
<feature type="compositionally biased region" description="Basic and acidic residues" evidence="1">
    <location>
        <begin position="148"/>
        <end position="165"/>
    </location>
</feature>
<name>A0ABR8ML68_9ACTN</name>
<keyword evidence="4" id="KW-1185">Reference proteome</keyword>
<keyword evidence="2" id="KW-0732">Signal</keyword>
<feature type="chain" id="PRO_5046265168" evidence="2">
    <location>
        <begin position="30"/>
        <end position="171"/>
    </location>
</feature>
<protein>
    <submittedName>
        <fullName evidence="3">Uncharacterized protein</fullName>
    </submittedName>
</protein>
<dbReference type="Proteomes" id="UP000649289">
    <property type="component" value="Unassembled WGS sequence"/>
</dbReference>
<organism evidence="3 4">
    <name type="scientific">Nocardioides hwasunensis</name>
    <dbReference type="NCBI Taxonomy" id="397258"/>
    <lineage>
        <taxon>Bacteria</taxon>
        <taxon>Bacillati</taxon>
        <taxon>Actinomycetota</taxon>
        <taxon>Actinomycetes</taxon>
        <taxon>Propionibacteriales</taxon>
        <taxon>Nocardioidaceae</taxon>
        <taxon>Nocardioides</taxon>
    </lineage>
</organism>